<gene>
    <name evidence="4" type="ordered locus">SNE_A12940</name>
</gene>
<dbReference type="InterPro" id="IPR040198">
    <property type="entry name" value="Fido_containing"/>
</dbReference>
<feature type="active site" evidence="1">
    <location>
        <position position="400"/>
    </location>
</feature>
<dbReference type="OrthoDB" id="9814400at2"/>
<evidence type="ECO:0000313" key="5">
    <source>
        <dbReference type="Proteomes" id="UP000000496"/>
    </source>
</evidence>
<protein>
    <recommendedName>
        <fullName evidence="3">Fido domain-containing protein</fullName>
    </recommendedName>
</protein>
<feature type="domain" description="Fido" evidence="3">
    <location>
        <begin position="317"/>
        <end position="460"/>
    </location>
</feature>
<dbReference type="PANTHER" id="PTHR13504">
    <property type="entry name" value="FIDO DOMAIN-CONTAINING PROTEIN DDB_G0283145"/>
    <property type="match status" value="1"/>
</dbReference>
<dbReference type="SUPFAM" id="SSF140931">
    <property type="entry name" value="Fic-like"/>
    <property type="match status" value="1"/>
</dbReference>
<dbReference type="Pfam" id="PF02661">
    <property type="entry name" value="Fic"/>
    <property type="match status" value="1"/>
</dbReference>
<dbReference type="InterPro" id="IPR036597">
    <property type="entry name" value="Fido-like_dom_sf"/>
</dbReference>
<dbReference type="InterPro" id="IPR003812">
    <property type="entry name" value="Fido"/>
</dbReference>
<dbReference type="EMBL" id="FR872582">
    <property type="protein sequence ID" value="CCB89171.1"/>
    <property type="molecule type" value="Genomic_DNA"/>
</dbReference>
<evidence type="ECO:0000313" key="4">
    <source>
        <dbReference type="EMBL" id="CCB89171.1"/>
    </source>
</evidence>
<feature type="compositionally biased region" description="Basic and acidic residues" evidence="2">
    <location>
        <begin position="73"/>
        <end position="94"/>
    </location>
</feature>
<dbReference type="Proteomes" id="UP000000496">
    <property type="component" value="Chromosome gsn.131"/>
</dbReference>
<dbReference type="RefSeq" id="WP_013943638.1">
    <property type="nucleotide sequence ID" value="NC_015713.1"/>
</dbReference>
<dbReference type="Gene3D" id="1.10.3290.10">
    <property type="entry name" value="Fido-like domain"/>
    <property type="match status" value="1"/>
</dbReference>
<evidence type="ECO:0000256" key="2">
    <source>
        <dbReference type="SAM" id="MobiDB-lite"/>
    </source>
</evidence>
<sequence>MSYLSKLASTLTELAPTLRSEKIAPLREEIATTLRARGYGPRITNLVEHHHYPVEVATLIVGMEVIMSAQNQNEKDKSIDPEKITTPPKESDDVREIPAVATLRAEPKKSTLDRLLEEKTGVRYDPRLAITDFNQLLRDKAIDAIDFLLTSNLASPKQVRAIHAYLFENQGAFRDFRKLHGSTLEAQNRQFEKFLRVIDPDLLNENKSWLSQVNLFGLSSDRLNWIQMQNEEVDPTLNSALLEYEKQHRSIDISQEISRFQTSSPLQFSQWIELRMNGSKTISTPTDKTQRATLNWQAADQKTRKEAATHERQGQPVTFTTVQAIHQTLTAGEEENAGQLRKKAVRSSGAVEIYPREINVKDMTSDYERWLNQQIVLCEKGEKSVILTAAQAYQRLVSIHPFDGGNGRMSRHMMDYVLERFGLPPAALGESVDDAVFGLKVKSPRQQDEFVRKVFGGVQRSYSMIHGE</sequence>
<name>F8L8N0_SIMNZ</name>
<evidence type="ECO:0000256" key="1">
    <source>
        <dbReference type="PIRSR" id="PIRSR640198-1"/>
    </source>
</evidence>
<organism evidence="4 5">
    <name type="scientific">Simkania negevensis (strain ATCC VR-1471 / DSM 27360 / Z)</name>
    <dbReference type="NCBI Taxonomy" id="331113"/>
    <lineage>
        <taxon>Bacteria</taxon>
        <taxon>Pseudomonadati</taxon>
        <taxon>Chlamydiota</taxon>
        <taxon>Chlamydiia</taxon>
        <taxon>Parachlamydiales</taxon>
        <taxon>Simkaniaceae</taxon>
        <taxon>Simkania</taxon>
    </lineage>
</organism>
<dbReference type="HOGENOM" id="CLU_583810_0_0_0"/>
<keyword evidence="5" id="KW-1185">Reference proteome</keyword>
<reference key="1">
    <citation type="journal article" date="2011" name="Mol. Biol. Evol.">
        <title>Unity in variety -- the pan-genome of the Chlamydiae.</title>
        <authorList>
            <person name="Collingro A."/>
            <person name="Tischler P."/>
            <person name="Weinmaier T."/>
            <person name="Penz T."/>
            <person name="Heinz E."/>
            <person name="Brunham R.C."/>
            <person name="Read T.D."/>
            <person name="Bavoil P.M."/>
            <person name="Sachse K."/>
            <person name="Kahane S."/>
            <person name="Friedman M.G."/>
            <person name="Rattei T."/>
            <person name="Myers G.S.A."/>
            <person name="Horn M."/>
        </authorList>
    </citation>
    <scope>NUCLEOTIDE SEQUENCE</scope>
    <source>
        <strain>Z</strain>
    </source>
</reference>
<dbReference type="STRING" id="331113.SNE_A12940"/>
<dbReference type="AlphaFoldDB" id="F8L8N0"/>
<evidence type="ECO:0000259" key="3">
    <source>
        <dbReference type="PROSITE" id="PS51459"/>
    </source>
</evidence>
<proteinExistence type="predicted"/>
<dbReference type="KEGG" id="sng:SNE_A12940"/>
<dbReference type="PROSITE" id="PS51459">
    <property type="entry name" value="FIDO"/>
    <property type="match status" value="1"/>
</dbReference>
<accession>F8L8N0</accession>
<dbReference type="PANTHER" id="PTHR13504:SF38">
    <property type="entry name" value="FIDO DOMAIN-CONTAINING PROTEIN"/>
    <property type="match status" value="1"/>
</dbReference>
<dbReference type="eggNOG" id="COG3177">
    <property type="taxonomic scope" value="Bacteria"/>
</dbReference>
<feature type="region of interest" description="Disordered" evidence="2">
    <location>
        <begin position="72"/>
        <end position="94"/>
    </location>
</feature>
<reference evidence="4 5" key="2">
    <citation type="journal article" date="2011" name="Mol. Biol. Evol.">
        <title>Unity in variety--the pan-genome of the Chlamydiae.</title>
        <authorList>
            <person name="Collingro A."/>
            <person name="Tischler P."/>
            <person name="Weinmaier T."/>
            <person name="Penz T."/>
            <person name="Heinz E."/>
            <person name="Brunham R.C."/>
            <person name="Read T.D."/>
            <person name="Bavoil P.M."/>
            <person name="Sachse K."/>
            <person name="Kahane S."/>
            <person name="Friedman M.G."/>
            <person name="Rattei T."/>
            <person name="Myers G.S."/>
            <person name="Horn M."/>
        </authorList>
    </citation>
    <scope>NUCLEOTIDE SEQUENCE [LARGE SCALE GENOMIC DNA]</scope>
    <source>
        <strain evidence="5">ATCC VR-1471 / Z</strain>
    </source>
</reference>